<protein>
    <recommendedName>
        <fullName evidence="6">RNAP delta factor</fullName>
    </recommendedName>
</protein>
<evidence type="ECO:0000313" key="10">
    <source>
        <dbReference type="Proteomes" id="UP000002522"/>
    </source>
</evidence>
<dbReference type="STRING" id="272633.gene:10732154"/>
<dbReference type="PROSITE" id="PS51913">
    <property type="entry name" value="HTH_HARE"/>
    <property type="match status" value="1"/>
</dbReference>
<dbReference type="eggNOG" id="COG3343">
    <property type="taxonomic scope" value="Bacteria"/>
</dbReference>
<evidence type="ECO:0000256" key="4">
    <source>
        <dbReference type="ARBA" id="ARBA00022695"/>
    </source>
</evidence>
<evidence type="ECO:0000256" key="6">
    <source>
        <dbReference type="ARBA" id="ARBA00031937"/>
    </source>
</evidence>
<reference evidence="9 10" key="1">
    <citation type="journal article" date="2002" name="Nucleic Acids Res.">
        <title>The complete genomic sequence of Mycoplasma penetrans, an intracellular bacterial pathogen in humans.</title>
        <authorList>
            <person name="Sasaki Y."/>
            <person name="Ishikawa J."/>
            <person name="Yamashita A."/>
            <person name="Oshima K."/>
            <person name="Kenri T."/>
            <person name="Furuya K."/>
            <person name="Yoshino C."/>
            <person name="Horino A."/>
            <person name="Shiba T."/>
            <person name="Sasaki T."/>
            <person name="Hattori M."/>
        </authorList>
    </citation>
    <scope>NUCLEOTIDE SEQUENCE [LARGE SCALE GENOMIC DNA]</scope>
    <source>
        <strain evidence="9 10">HF-2</strain>
    </source>
</reference>
<keyword evidence="2 9" id="KW-0240">DNA-directed RNA polymerase</keyword>
<keyword evidence="4" id="KW-0548">Nucleotidyltransferase</keyword>
<dbReference type="InterPro" id="IPR029757">
    <property type="entry name" value="RpoE"/>
</dbReference>
<feature type="compositionally biased region" description="Acidic residues" evidence="7">
    <location>
        <begin position="126"/>
        <end position="136"/>
    </location>
</feature>
<dbReference type="RefSeq" id="WP_011077848.1">
    <property type="nucleotide sequence ID" value="NC_004432.1"/>
</dbReference>
<evidence type="ECO:0000256" key="5">
    <source>
        <dbReference type="ARBA" id="ARBA00023163"/>
    </source>
</evidence>
<keyword evidence="5" id="KW-0804">Transcription</keyword>
<dbReference type="Gene3D" id="1.10.10.1250">
    <property type="entry name" value="RNA polymerase, subunit delta, N-terminal domain"/>
    <property type="match status" value="1"/>
</dbReference>
<dbReference type="InParanoid" id="Q8EU96"/>
<dbReference type="InterPro" id="IPR007759">
    <property type="entry name" value="Asxl_HARE-HTH"/>
</dbReference>
<feature type="region of interest" description="Disordered" evidence="7">
    <location>
        <begin position="92"/>
        <end position="170"/>
    </location>
</feature>
<proteinExistence type="inferred from homology"/>
<dbReference type="GO" id="GO:0016779">
    <property type="term" value="F:nucleotidyltransferase activity"/>
    <property type="evidence" value="ECO:0007669"/>
    <property type="project" value="UniProtKB-KW"/>
</dbReference>
<gene>
    <name evidence="9" type="ordered locus">MYPE10350</name>
</gene>
<dbReference type="Proteomes" id="UP000002522">
    <property type="component" value="Chromosome"/>
</dbReference>
<organism evidence="9 10">
    <name type="scientific">Malacoplasma penetrans (strain HF-2)</name>
    <name type="common">Mycoplasma penetrans</name>
    <dbReference type="NCBI Taxonomy" id="272633"/>
    <lineage>
        <taxon>Bacteria</taxon>
        <taxon>Bacillati</taxon>
        <taxon>Mycoplasmatota</taxon>
        <taxon>Mycoplasmoidales</taxon>
        <taxon>Mycoplasmoidaceae</taxon>
        <taxon>Malacoplasma</taxon>
    </lineage>
</organism>
<feature type="compositionally biased region" description="Acidic residues" evidence="7">
    <location>
        <begin position="104"/>
        <end position="118"/>
    </location>
</feature>
<dbReference type="NCBIfam" id="TIGR04567">
    <property type="entry name" value="RNAP_delt_lowGC"/>
    <property type="match status" value="1"/>
</dbReference>
<dbReference type="InterPro" id="IPR038087">
    <property type="entry name" value="RNAP_delta_N_dom_sf"/>
</dbReference>
<accession>Q8EU96</accession>
<sequence length="170" mass="19590">MAKHLIETTYEYAKDKFGKTPFTFKELFNNLLKNDPSIKESASDLYIELLQDIRFISLGNQKWSLREYFTLSEINKITSSMFGLDEYYESDVEEFQPPASKQEEESDIADFIDEDEDPDSKVIISSEDDDLVEEDDLVKSSGTSGEKSVDEEDSDDDDDEDDEIVEDDEE</sequence>
<evidence type="ECO:0000259" key="8">
    <source>
        <dbReference type="PROSITE" id="PS51913"/>
    </source>
</evidence>
<feature type="domain" description="HTH HARE-type" evidence="8">
    <location>
        <begin position="3"/>
        <end position="68"/>
    </location>
</feature>
<evidence type="ECO:0000256" key="3">
    <source>
        <dbReference type="ARBA" id="ARBA00022679"/>
    </source>
</evidence>
<dbReference type="GO" id="GO:0006351">
    <property type="term" value="P:DNA-templated transcription"/>
    <property type="evidence" value="ECO:0007669"/>
    <property type="project" value="InterPro"/>
</dbReference>
<dbReference type="EMBL" id="BA000026">
    <property type="protein sequence ID" value="BAC44820.1"/>
    <property type="molecule type" value="Genomic_DNA"/>
</dbReference>
<name>Q8EU96_MALP2</name>
<comment type="similarity">
    <text evidence="1">Belongs to the RpoE family.</text>
</comment>
<keyword evidence="10" id="KW-1185">Reference proteome</keyword>
<evidence type="ECO:0000313" key="9">
    <source>
        <dbReference type="EMBL" id="BAC44820.1"/>
    </source>
</evidence>
<dbReference type="GO" id="GO:0006355">
    <property type="term" value="P:regulation of DNA-templated transcription"/>
    <property type="evidence" value="ECO:0007669"/>
    <property type="project" value="InterPro"/>
</dbReference>
<evidence type="ECO:0000256" key="7">
    <source>
        <dbReference type="SAM" id="MobiDB-lite"/>
    </source>
</evidence>
<dbReference type="HOGENOM" id="CLU_1651434_0_0_14"/>
<dbReference type="AlphaFoldDB" id="Q8EU96"/>
<dbReference type="KEGG" id="mpe:MYPE10350"/>
<evidence type="ECO:0000256" key="2">
    <source>
        <dbReference type="ARBA" id="ARBA00022478"/>
    </source>
</evidence>
<feature type="compositionally biased region" description="Acidic residues" evidence="7">
    <location>
        <begin position="149"/>
        <end position="170"/>
    </location>
</feature>
<evidence type="ECO:0000256" key="1">
    <source>
        <dbReference type="ARBA" id="ARBA00009828"/>
    </source>
</evidence>
<dbReference type="GO" id="GO:0000428">
    <property type="term" value="C:DNA-directed RNA polymerase complex"/>
    <property type="evidence" value="ECO:0007669"/>
    <property type="project" value="UniProtKB-KW"/>
</dbReference>
<keyword evidence="3" id="KW-0808">Transferase</keyword>